<dbReference type="OrthoDB" id="5393181at2759"/>
<keyword evidence="5" id="KW-1185">Reference proteome</keyword>
<proteinExistence type="predicted"/>
<dbReference type="STRING" id="1330018.A0A167QE06"/>
<evidence type="ECO:0000256" key="3">
    <source>
        <dbReference type="ARBA" id="ARBA00023136"/>
    </source>
</evidence>
<dbReference type="InterPro" id="IPR028143">
    <property type="entry name" value="Get2/sif1"/>
</dbReference>
<keyword evidence="3" id="KW-0472">Membrane</keyword>
<gene>
    <name evidence="4" type="ORF">CALVIDRAFT_534095</name>
</gene>
<dbReference type="PANTHER" id="PTHR28263">
    <property type="entry name" value="GOLGI TO ER TRAFFIC PROTEIN 2"/>
    <property type="match status" value="1"/>
</dbReference>
<sequence>MYRHSHNPCPAASYHAAQGLFLSTAHDPSLKTYPTVLSFVPMSTQSGKLDAHAAAEARRQKILASRGSRLAKLTNTARGAEGGGVFNNDAPLGAFNSPNARRDFLGDDEPLLPPPPVNRLASRATAAIPPPSQRSSQIPPFDAAALNALGRPVGPAYSEPTISQDPFMTMMQAMASGNAPNAGITQQADLTSESPSRVSQWLPFVHGLSILLTVLYAAAVLEPNAWKNSAGSWESGSSNTVLYRWKSLVSGRNTSMDLQTVPVFPIFVALQLALHSLRLILEHNVPPPPGLITSILPYLPPRFQLYVVGGMKYLTIGQQFLDDLGLMIFVLGAMVWVANL</sequence>
<name>A0A167QE06_CALVF</name>
<protein>
    <submittedName>
        <fullName evidence="4">Uncharacterized protein</fullName>
    </submittedName>
</protein>
<evidence type="ECO:0000313" key="5">
    <source>
        <dbReference type="Proteomes" id="UP000076738"/>
    </source>
</evidence>
<evidence type="ECO:0000256" key="2">
    <source>
        <dbReference type="ARBA" id="ARBA00022989"/>
    </source>
</evidence>
<reference evidence="4 5" key="1">
    <citation type="journal article" date="2016" name="Mol. Biol. Evol.">
        <title>Comparative Genomics of Early-Diverging Mushroom-Forming Fungi Provides Insights into the Origins of Lignocellulose Decay Capabilities.</title>
        <authorList>
            <person name="Nagy L.G."/>
            <person name="Riley R."/>
            <person name="Tritt A."/>
            <person name="Adam C."/>
            <person name="Daum C."/>
            <person name="Floudas D."/>
            <person name="Sun H."/>
            <person name="Yadav J.S."/>
            <person name="Pangilinan J."/>
            <person name="Larsson K.H."/>
            <person name="Matsuura K."/>
            <person name="Barry K."/>
            <person name="Labutti K."/>
            <person name="Kuo R."/>
            <person name="Ohm R.A."/>
            <person name="Bhattacharya S.S."/>
            <person name="Shirouzu T."/>
            <person name="Yoshinaga Y."/>
            <person name="Martin F.M."/>
            <person name="Grigoriev I.V."/>
            <person name="Hibbett D.S."/>
        </authorList>
    </citation>
    <scope>NUCLEOTIDE SEQUENCE [LARGE SCALE GENOMIC DNA]</scope>
    <source>
        <strain evidence="4 5">TUFC12733</strain>
    </source>
</reference>
<keyword evidence="1" id="KW-0812">Transmembrane</keyword>
<dbReference type="PANTHER" id="PTHR28263:SF1">
    <property type="entry name" value="GOLGI TO ER TRAFFIC PROTEIN 2"/>
    <property type="match status" value="1"/>
</dbReference>
<keyword evidence="2" id="KW-1133">Transmembrane helix</keyword>
<organism evidence="4 5">
    <name type="scientific">Calocera viscosa (strain TUFC12733)</name>
    <dbReference type="NCBI Taxonomy" id="1330018"/>
    <lineage>
        <taxon>Eukaryota</taxon>
        <taxon>Fungi</taxon>
        <taxon>Dikarya</taxon>
        <taxon>Basidiomycota</taxon>
        <taxon>Agaricomycotina</taxon>
        <taxon>Dacrymycetes</taxon>
        <taxon>Dacrymycetales</taxon>
        <taxon>Dacrymycetaceae</taxon>
        <taxon>Calocera</taxon>
    </lineage>
</organism>
<dbReference type="Proteomes" id="UP000076738">
    <property type="component" value="Unassembled WGS sequence"/>
</dbReference>
<dbReference type="AlphaFoldDB" id="A0A167QE06"/>
<evidence type="ECO:0000313" key="4">
    <source>
        <dbReference type="EMBL" id="KZO99667.1"/>
    </source>
</evidence>
<evidence type="ECO:0000256" key="1">
    <source>
        <dbReference type="ARBA" id="ARBA00022692"/>
    </source>
</evidence>
<dbReference type="EMBL" id="KV417271">
    <property type="protein sequence ID" value="KZO99667.1"/>
    <property type="molecule type" value="Genomic_DNA"/>
</dbReference>
<accession>A0A167QE06</accession>
<dbReference type="GO" id="GO:0006890">
    <property type="term" value="P:retrograde vesicle-mediated transport, Golgi to endoplasmic reticulum"/>
    <property type="evidence" value="ECO:0007669"/>
    <property type="project" value="TreeGrafter"/>
</dbReference>